<reference evidence="2 3" key="1">
    <citation type="submission" date="2020-05" db="EMBL/GenBank/DDBJ databases">
        <title>Hymenobacter terrestris sp. nov. and Hymenobacter lapidiphilus sp. nov., isolated from regoliths in Antarctica.</title>
        <authorList>
            <person name="Sedlacek I."/>
            <person name="Pantucek R."/>
            <person name="Zeman M."/>
            <person name="Holochova P."/>
            <person name="Kralova S."/>
            <person name="Stankova E."/>
            <person name="Sedo O."/>
            <person name="Micenkova L."/>
            <person name="Svec P."/>
            <person name="Gupta V."/>
            <person name="Sood U."/>
            <person name="Korpole U.S."/>
            <person name="Lal R."/>
        </authorList>
    </citation>
    <scope>NUCLEOTIDE SEQUENCE [LARGE SCALE GENOMIC DNA]</scope>
    <source>
        <strain evidence="2 3">P5342</strain>
    </source>
</reference>
<accession>A0A7Y7PLY7</accession>
<comment type="caution">
    <text evidence="2">The sequence shown here is derived from an EMBL/GenBank/DDBJ whole genome shotgun (WGS) entry which is preliminary data.</text>
</comment>
<sequence>MSKEEQDNIVNELGEDLAIASVITEADIINKYDQGQARIIVQRNDFLVPNLIQMINNKDVLNLSPDYQRRKRWNDIKKSHLIESLLVNIPIPPIFLYESDLAQYEVMDGQQRIDAIRGFIGNEFKLKDLKKWPELNGRYFRDLPNRIQRGLERRGISATIILTESGKNTEEAMDIRQYVFERLNTGGEKLNQQEVRNCIYASDFNNMIIKISRDDLFTSAWSIPMKEPDEPQKISRKLAADKLYSTMADCEIVLRYFALIDIEQFKGGVKRTLDSCMYNNKNTSEEKCQIMKIDYLTSLQIAKDIYGDGLFKLLGKTGDLNGRRSVPLSDAVLLAVHTNKKVAKDLISKRIDIVEATKSLLLNPATYEILVGRGNTKKTITERIDMISNLFKEIIK</sequence>
<name>A0A7Y7PLY7_9BACT</name>
<dbReference type="Proteomes" id="UP000565521">
    <property type="component" value="Unassembled WGS sequence"/>
</dbReference>
<dbReference type="AlphaFoldDB" id="A0A7Y7PLY7"/>
<dbReference type="Pfam" id="PF03235">
    <property type="entry name" value="GmrSD_N"/>
    <property type="match status" value="1"/>
</dbReference>
<organism evidence="2 3">
    <name type="scientific">Hymenobacter lapidiphilus</name>
    <dbReference type="NCBI Taxonomy" id="2608003"/>
    <lineage>
        <taxon>Bacteria</taxon>
        <taxon>Pseudomonadati</taxon>
        <taxon>Bacteroidota</taxon>
        <taxon>Cytophagia</taxon>
        <taxon>Cytophagales</taxon>
        <taxon>Hymenobacteraceae</taxon>
        <taxon>Hymenobacter</taxon>
    </lineage>
</organism>
<feature type="domain" description="GmrSD restriction endonucleases N-terminal" evidence="1">
    <location>
        <begin position="53"/>
        <end position="200"/>
    </location>
</feature>
<evidence type="ECO:0000259" key="1">
    <source>
        <dbReference type="Pfam" id="PF03235"/>
    </source>
</evidence>
<evidence type="ECO:0000313" key="3">
    <source>
        <dbReference type="Proteomes" id="UP000565521"/>
    </source>
</evidence>
<gene>
    <name evidence="2" type="ORF">HW554_03410</name>
</gene>
<keyword evidence="3" id="KW-1185">Reference proteome</keyword>
<proteinExistence type="predicted"/>
<evidence type="ECO:0000313" key="2">
    <source>
        <dbReference type="EMBL" id="NVO30243.1"/>
    </source>
</evidence>
<dbReference type="RefSeq" id="WP_176906945.1">
    <property type="nucleotide sequence ID" value="NZ_JABKAU010000004.1"/>
</dbReference>
<dbReference type="PANTHER" id="PTHR39639:SF1">
    <property type="entry name" value="DUF262 DOMAIN-CONTAINING PROTEIN"/>
    <property type="match status" value="1"/>
</dbReference>
<protein>
    <submittedName>
        <fullName evidence="2">DUF262 domain-containing protein</fullName>
    </submittedName>
</protein>
<dbReference type="PANTHER" id="PTHR39639">
    <property type="entry name" value="CHROMOSOME 16, WHOLE GENOME SHOTGUN SEQUENCE"/>
    <property type="match status" value="1"/>
</dbReference>
<dbReference type="InterPro" id="IPR004919">
    <property type="entry name" value="GmrSD_N"/>
</dbReference>
<dbReference type="EMBL" id="JABKAU010000004">
    <property type="protein sequence ID" value="NVO30243.1"/>
    <property type="molecule type" value="Genomic_DNA"/>
</dbReference>